<evidence type="ECO:0000313" key="3">
    <source>
        <dbReference type="Proteomes" id="UP001519460"/>
    </source>
</evidence>
<reference evidence="2 3" key="1">
    <citation type="journal article" date="2023" name="Sci. Data">
        <title>Genome assembly of the Korean intertidal mud-creeper Batillaria attramentaria.</title>
        <authorList>
            <person name="Patra A.K."/>
            <person name="Ho P.T."/>
            <person name="Jun S."/>
            <person name="Lee S.J."/>
            <person name="Kim Y."/>
            <person name="Won Y.J."/>
        </authorList>
    </citation>
    <scope>NUCLEOTIDE SEQUENCE [LARGE SCALE GENOMIC DNA]</scope>
    <source>
        <strain evidence="2">Wonlab-2016</strain>
    </source>
</reference>
<feature type="region of interest" description="Disordered" evidence="1">
    <location>
        <begin position="1"/>
        <end position="26"/>
    </location>
</feature>
<sequence>METSHDDTAFGSVRSLPPTSEITDQSLSDKLAEASIRHAPSGCRGQHGNTLCGLHVCDDDGAENNAHQIGDLSYSDCARCL</sequence>
<gene>
    <name evidence="2" type="ORF">BaRGS_00039666</name>
</gene>
<name>A0ABD0J265_9CAEN</name>
<accession>A0ABD0J265</accession>
<evidence type="ECO:0000256" key="1">
    <source>
        <dbReference type="SAM" id="MobiDB-lite"/>
    </source>
</evidence>
<organism evidence="2 3">
    <name type="scientific">Batillaria attramentaria</name>
    <dbReference type="NCBI Taxonomy" id="370345"/>
    <lineage>
        <taxon>Eukaryota</taxon>
        <taxon>Metazoa</taxon>
        <taxon>Spiralia</taxon>
        <taxon>Lophotrochozoa</taxon>
        <taxon>Mollusca</taxon>
        <taxon>Gastropoda</taxon>
        <taxon>Caenogastropoda</taxon>
        <taxon>Sorbeoconcha</taxon>
        <taxon>Cerithioidea</taxon>
        <taxon>Batillariidae</taxon>
        <taxon>Batillaria</taxon>
    </lineage>
</organism>
<keyword evidence="3" id="KW-1185">Reference proteome</keyword>
<protein>
    <submittedName>
        <fullName evidence="2">Uncharacterized protein</fullName>
    </submittedName>
</protein>
<feature type="compositionally biased region" description="Polar residues" evidence="1">
    <location>
        <begin position="17"/>
        <end position="26"/>
    </location>
</feature>
<dbReference type="Proteomes" id="UP001519460">
    <property type="component" value="Unassembled WGS sequence"/>
</dbReference>
<proteinExistence type="predicted"/>
<comment type="caution">
    <text evidence="2">The sequence shown here is derived from an EMBL/GenBank/DDBJ whole genome shotgun (WGS) entry which is preliminary data.</text>
</comment>
<evidence type="ECO:0000313" key="2">
    <source>
        <dbReference type="EMBL" id="KAK7452842.1"/>
    </source>
</evidence>
<dbReference type="AlphaFoldDB" id="A0ABD0J265"/>
<dbReference type="EMBL" id="JACVVK020000711">
    <property type="protein sequence ID" value="KAK7452842.1"/>
    <property type="molecule type" value="Genomic_DNA"/>
</dbReference>